<feature type="region of interest" description="Disordered" evidence="2">
    <location>
        <begin position="848"/>
        <end position="926"/>
    </location>
</feature>
<feature type="region of interest" description="Disordered" evidence="2">
    <location>
        <begin position="1226"/>
        <end position="1245"/>
    </location>
</feature>
<comment type="caution">
    <text evidence="3">The sequence shown here is derived from an EMBL/GenBank/DDBJ whole genome shotgun (WGS) entry which is preliminary data.</text>
</comment>
<sequence>MEAKTAQSDAAESAEEADELGNTQEEKLSVQAGRGVKRKNSSPPPTLPPPSSSTSTSPANIVFVTPSKEKDESKPTSAKKPRRRSTSTGLALSKTGSPSSSSSASPSFNPAAMTERQQMAYLLQMTDPQKNEDPPAAGAAGKEATTPSSRVHKRNERGETQLHVACIRGDLRLATSLIEQGAEVNATDHAGWTPLHEACNHGHPDLVSLLLRSGAGVNTHGMDGDTPLHDATVNSHPKVIQLLMERGGDPNLPNQKEQTALDVCHNEEIRRLLTASFSPPTQHAHSTPPTALPASVSLGEGNREPIEGEPKDKLTHSQDDSAFFPNPPPLPLQSVHHKVEIQSTTPSGSTGSEAPVPQSLEPVNATPSRTRKRSKREREKGRGFGDVSSSESDSELLVTVRKAPRLVDRLPDSVREEGVGEGGDVRCGEGEGEKGEKTDGRTESGDKKELEDKELVDVEKDGDEVKEEKDGAIDTENGVEEKSTNSGKQEGTDERERLGSDDGPHVGQEEEGQGAMEEKASADVASNAAEESAVAAVEAEAETGEPEEHSAGKETEAPPSSKTESSVGQPCGDPDKSTENETPMKEHGEQREAEESSETPSEGNAGSEGRQTETENRSEGERGELDGTARPTEPPPDVEKSQEETTATGLSGEAESEVTGEDDKTTVGGEVCGGEEREREGEGGGTEVGGEEEEKKGEGEGERERWGYGAYLIRTTILYTYIYIVRIVRTPSRDKVPTHETSMLVHHGKVESVSSQMLRGCSGVSARGDGSLTVERMESSSPVDHRGPRGGAAEKQPKHGGRKSLQAARKTREAGRGGEEGDVGEGEGVWTSGGVEAVWETMPPGLIGGAVKTSQVPSRGVRDGAGRLSSTGGWEGGLLPSHVMEDLSSRASPTLSRGSASRLSDDGEGDSDGLSDDSDSSGGTVVSLSTSLPIKFSGLQHQTQHRPSPLATAVSTPTGCSSADLTAAGDGLDVVNVALSATEARTSPSAQGEKVPGGSKRPNTAPLKDSASDMMDESTSLPPKLRIRPVLRSAVVQQRRENAGCPTPLSHFPSFLLSPKPPRQQAHSPTSPVVVYPPIHLAMYKLFSEQETERLQLHSAHLTQQDRLLQCMEQELVRAHQRASRHTSAISVCAVLLERMLPRADALGDERTATTDSTSALHEGDGVDERLLGSLVQDVWDKFCHQRALLLSRQRHEARLCGSSNSTSGETDSRSLDSVTTFRPYMSPNSFADDQPPILMTNTSH</sequence>
<feature type="region of interest" description="Disordered" evidence="2">
    <location>
        <begin position="983"/>
        <end position="1021"/>
    </location>
</feature>
<feature type="compositionally biased region" description="Basic and acidic residues" evidence="2">
    <location>
        <begin position="573"/>
        <end position="594"/>
    </location>
</feature>
<evidence type="ECO:0000256" key="2">
    <source>
        <dbReference type="SAM" id="MobiDB-lite"/>
    </source>
</evidence>
<name>A0AA35SE47_GEOBA</name>
<evidence type="ECO:0000313" key="4">
    <source>
        <dbReference type="Proteomes" id="UP001174909"/>
    </source>
</evidence>
<dbReference type="Pfam" id="PF12796">
    <property type="entry name" value="Ank_2"/>
    <property type="match status" value="1"/>
</dbReference>
<feature type="compositionally biased region" description="Basic and acidic residues" evidence="2">
    <location>
        <begin position="610"/>
        <end position="627"/>
    </location>
</feature>
<organism evidence="3 4">
    <name type="scientific">Geodia barretti</name>
    <name type="common">Barrett's horny sponge</name>
    <dbReference type="NCBI Taxonomy" id="519541"/>
    <lineage>
        <taxon>Eukaryota</taxon>
        <taxon>Metazoa</taxon>
        <taxon>Porifera</taxon>
        <taxon>Demospongiae</taxon>
        <taxon>Heteroscleromorpha</taxon>
        <taxon>Tetractinellida</taxon>
        <taxon>Astrophorina</taxon>
        <taxon>Geodiidae</taxon>
        <taxon>Geodia</taxon>
    </lineage>
</organism>
<dbReference type="PROSITE" id="PS50297">
    <property type="entry name" value="ANK_REP_REGION"/>
    <property type="match status" value="3"/>
</dbReference>
<feature type="compositionally biased region" description="Polar residues" evidence="2">
    <location>
        <begin position="341"/>
        <end position="352"/>
    </location>
</feature>
<feature type="compositionally biased region" description="Basic and acidic residues" evidence="2">
    <location>
        <begin position="546"/>
        <end position="556"/>
    </location>
</feature>
<dbReference type="PRINTS" id="PR01415">
    <property type="entry name" value="ANKYRIN"/>
</dbReference>
<dbReference type="Proteomes" id="UP001174909">
    <property type="component" value="Unassembled WGS sequence"/>
</dbReference>
<feature type="compositionally biased region" description="Polar residues" evidence="2">
    <location>
        <begin position="889"/>
        <end position="902"/>
    </location>
</feature>
<keyword evidence="4" id="KW-1185">Reference proteome</keyword>
<feature type="repeat" description="ANK" evidence="1">
    <location>
        <begin position="190"/>
        <end position="222"/>
    </location>
</feature>
<feature type="region of interest" description="Disordered" evidence="2">
    <location>
        <begin position="128"/>
        <end position="157"/>
    </location>
</feature>
<feature type="region of interest" description="Disordered" evidence="2">
    <location>
        <begin position="1"/>
        <end position="110"/>
    </location>
</feature>
<feature type="compositionally biased region" description="Polar residues" evidence="2">
    <location>
        <begin position="278"/>
        <end position="289"/>
    </location>
</feature>
<feature type="compositionally biased region" description="Basic and acidic residues" evidence="2">
    <location>
        <begin position="810"/>
        <end position="819"/>
    </location>
</feature>
<evidence type="ECO:0000256" key="1">
    <source>
        <dbReference type="PROSITE-ProRule" id="PRU00023"/>
    </source>
</evidence>
<feature type="region of interest" description="Disordered" evidence="2">
    <location>
        <begin position="938"/>
        <end position="959"/>
    </location>
</feature>
<dbReference type="Gene3D" id="1.25.40.20">
    <property type="entry name" value="Ankyrin repeat-containing domain"/>
    <property type="match status" value="1"/>
</dbReference>
<feature type="compositionally biased region" description="Basic and acidic residues" evidence="2">
    <location>
        <begin position="775"/>
        <end position="787"/>
    </location>
</feature>
<gene>
    <name evidence="3" type="ORF">GBAR_LOCUS15723</name>
</gene>
<dbReference type="PANTHER" id="PTHR24149:SF14">
    <property type="entry name" value="ANKYRIN REPEAT DOMAIN 12"/>
    <property type="match status" value="1"/>
</dbReference>
<proteinExistence type="predicted"/>
<reference evidence="3" key="1">
    <citation type="submission" date="2023-03" db="EMBL/GenBank/DDBJ databases">
        <authorList>
            <person name="Steffen K."/>
            <person name="Cardenas P."/>
        </authorList>
    </citation>
    <scope>NUCLEOTIDE SEQUENCE</scope>
</reference>
<evidence type="ECO:0000313" key="3">
    <source>
        <dbReference type="EMBL" id="CAI8027498.1"/>
    </source>
</evidence>
<protein>
    <submittedName>
        <fullName evidence="3">Ankyrin repeat domain-containing protein 11</fullName>
    </submittedName>
</protein>
<keyword evidence="1" id="KW-0040">ANK repeat</keyword>
<feature type="region of interest" description="Disordered" evidence="2">
    <location>
        <begin position="764"/>
        <end position="830"/>
    </location>
</feature>
<feature type="compositionally biased region" description="Acidic residues" evidence="2">
    <location>
        <begin position="906"/>
        <end position="919"/>
    </location>
</feature>
<dbReference type="InterPro" id="IPR036770">
    <property type="entry name" value="Ankyrin_rpt-contain_sf"/>
</dbReference>
<dbReference type="InterPro" id="IPR053210">
    <property type="entry name" value="ANKRD12"/>
</dbReference>
<feature type="compositionally biased region" description="Basic and acidic residues" evidence="2">
    <location>
        <begin position="693"/>
        <end position="703"/>
    </location>
</feature>
<dbReference type="GO" id="GO:0005654">
    <property type="term" value="C:nucleoplasm"/>
    <property type="evidence" value="ECO:0007669"/>
    <property type="project" value="TreeGrafter"/>
</dbReference>
<accession>A0AA35SE47</accession>
<feature type="region of interest" description="Disordered" evidence="2">
    <location>
        <begin position="278"/>
        <end position="703"/>
    </location>
</feature>
<dbReference type="AlphaFoldDB" id="A0AA35SE47"/>
<dbReference type="EMBL" id="CASHTH010002283">
    <property type="protein sequence ID" value="CAI8027498.1"/>
    <property type="molecule type" value="Genomic_DNA"/>
</dbReference>
<feature type="repeat" description="ANK" evidence="1">
    <location>
        <begin position="157"/>
        <end position="189"/>
    </location>
</feature>
<feature type="compositionally biased region" description="Basic and acidic residues" evidence="2">
    <location>
        <begin position="405"/>
        <end position="459"/>
    </location>
</feature>
<dbReference type="PROSITE" id="PS50088">
    <property type="entry name" value="ANK_REPEAT"/>
    <property type="match status" value="3"/>
</dbReference>
<dbReference type="SUPFAM" id="SSF48403">
    <property type="entry name" value="Ankyrin repeat"/>
    <property type="match status" value="1"/>
</dbReference>
<dbReference type="PANTHER" id="PTHR24149">
    <property type="entry name" value="ANKYRIN REPEAT DOMAIN-CONTAINING PROTEIN 12"/>
    <property type="match status" value="1"/>
</dbReference>
<feature type="compositionally biased region" description="Basic and acidic residues" evidence="2">
    <location>
        <begin position="490"/>
        <end position="508"/>
    </location>
</feature>
<feature type="compositionally biased region" description="Low complexity" evidence="2">
    <location>
        <begin position="522"/>
        <end position="538"/>
    </location>
</feature>
<feature type="compositionally biased region" description="Pro residues" evidence="2">
    <location>
        <begin position="42"/>
        <end position="51"/>
    </location>
</feature>
<feature type="repeat" description="ANK" evidence="1">
    <location>
        <begin position="223"/>
        <end position="255"/>
    </location>
</feature>
<feature type="compositionally biased region" description="Low complexity" evidence="2">
    <location>
        <begin position="386"/>
        <end position="398"/>
    </location>
</feature>
<dbReference type="InterPro" id="IPR002110">
    <property type="entry name" value="Ankyrin_rpt"/>
</dbReference>
<feature type="compositionally biased region" description="Basic and acidic residues" evidence="2">
    <location>
        <begin position="301"/>
        <end position="319"/>
    </location>
</feature>
<dbReference type="SMART" id="SM00248">
    <property type="entry name" value="ANK"/>
    <property type="match status" value="3"/>
</dbReference>
<feature type="compositionally biased region" description="Polar residues" evidence="2">
    <location>
        <begin position="558"/>
        <end position="568"/>
    </location>
</feature>
<feature type="compositionally biased region" description="Polar residues" evidence="2">
    <location>
        <begin position="86"/>
        <end position="96"/>
    </location>
</feature>
<feature type="compositionally biased region" description="Low complexity" evidence="2">
    <location>
        <begin position="97"/>
        <end position="110"/>
    </location>
</feature>